<reference evidence="2" key="1">
    <citation type="submission" date="2022-11" db="UniProtKB">
        <authorList>
            <consortium name="WormBaseParasite"/>
        </authorList>
    </citation>
    <scope>IDENTIFICATION</scope>
</reference>
<protein>
    <submittedName>
        <fullName evidence="2">Uncharacterized protein</fullName>
    </submittedName>
</protein>
<evidence type="ECO:0000313" key="2">
    <source>
        <dbReference type="WBParaSite" id="jg23779"/>
    </source>
</evidence>
<accession>A0A915DW03</accession>
<proteinExistence type="predicted"/>
<organism evidence="1 2">
    <name type="scientific">Ditylenchus dipsaci</name>
    <dbReference type="NCBI Taxonomy" id="166011"/>
    <lineage>
        <taxon>Eukaryota</taxon>
        <taxon>Metazoa</taxon>
        <taxon>Ecdysozoa</taxon>
        <taxon>Nematoda</taxon>
        <taxon>Chromadorea</taxon>
        <taxon>Rhabditida</taxon>
        <taxon>Tylenchina</taxon>
        <taxon>Tylenchomorpha</taxon>
        <taxon>Sphaerularioidea</taxon>
        <taxon>Anguinidae</taxon>
        <taxon>Anguininae</taxon>
        <taxon>Ditylenchus</taxon>
    </lineage>
</organism>
<name>A0A915DW03_9BILA</name>
<dbReference type="AlphaFoldDB" id="A0A915DW03"/>
<dbReference type="Proteomes" id="UP000887574">
    <property type="component" value="Unplaced"/>
</dbReference>
<keyword evidence="1" id="KW-1185">Reference proteome</keyword>
<sequence length="79" mass="9210">MTYTGESQWPKFHFFDKVSIPDPHEPAKKFSLEGLNVSFWANGQGFVLFGEPGGTIFRLSSELEIQFWMLISKNFFLFR</sequence>
<evidence type="ECO:0000313" key="1">
    <source>
        <dbReference type="Proteomes" id="UP000887574"/>
    </source>
</evidence>
<dbReference type="WBParaSite" id="jg23779">
    <property type="protein sequence ID" value="jg23779"/>
    <property type="gene ID" value="jg23779"/>
</dbReference>